<dbReference type="InterPro" id="IPR038765">
    <property type="entry name" value="Papain-like_cys_pep_sf"/>
</dbReference>
<dbReference type="Pfam" id="PF01841">
    <property type="entry name" value="Transglut_core"/>
    <property type="match status" value="1"/>
</dbReference>
<dbReference type="SMART" id="SM00460">
    <property type="entry name" value="TGc"/>
    <property type="match status" value="1"/>
</dbReference>
<feature type="transmembrane region" description="Helical" evidence="2">
    <location>
        <begin position="589"/>
        <end position="612"/>
    </location>
</feature>
<proteinExistence type="predicted"/>
<keyword evidence="2" id="KW-0472">Membrane</keyword>
<feature type="transmembrane region" description="Helical" evidence="2">
    <location>
        <begin position="99"/>
        <end position="118"/>
    </location>
</feature>
<dbReference type="Gene3D" id="3.10.620.30">
    <property type="match status" value="1"/>
</dbReference>
<reference evidence="4 5" key="1">
    <citation type="submission" date="2019-06" db="EMBL/GenBank/DDBJ databases">
        <title>Draft genome sequence of Miniimonas arenae KCTC 19750T isolated from sea sand.</title>
        <authorList>
            <person name="Park S.-J."/>
        </authorList>
    </citation>
    <scope>NUCLEOTIDE SEQUENCE [LARGE SCALE GENOMIC DNA]</scope>
    <source>
        <strain evidence="4 5">KCTC 19750</strain>
    </source>
</reference>
<evidence type="ECO:0000313" key="5">
    <source>
        <dbReference type="Proteomes" id="UP000313849"/>
    </source>
</evidence>
<dbReference type="InterPro" id="IPR052901">
    <property type="entry name" value="Bact_TGase-like"/>
</dbReference>
<keyword evidence="5" id="KW-1185">Reference proteome</keyword>
<feature type="transmembrane region" description="Helical" evidence="2">
    <location>
        <begin position="125"/>
        <end position="144"/>
    </location>
</feature>
<evidence type="ECO:0000259" key="3">
    <source>
        <dbReference type="SMART" id="SM00460"/>
    </source>
</evidence>
<dbReference type="PANTHER" id="PTHR42736">
    <property type="entry name" value="PROTEIN-GLUTAMINE GAMMA-GLUTAMYLTRANSFERASE"/>
    <property type="match status" value="1"/>
</dbReference>
<dbReference type="EMBL" id="VENP01000030">
    <property type="protein sequence ID" value="TNU73908.1"/>
    <property type="molecule type" value="Genomic_DNA"/>
</dbReference>
<dbReference type="SUPFAM" id="SSF54001">
    <property type="entry name" value="Cysteine proteinases"/>
    <property type="match status" value="1"/>
</dbReference>
<feature type="domain" description="Transglutaminase-like" evidence="3">
    <location>
        <begin position="447"/>
        <end position="517"/>
    </location>
</feature>
<evidence type="ECO:0000256" key="2">
    <source>
        <dbReference type="SAM" id="Phobius"/>
    </source>
</evidence>
<protein>
    <submittedName>
        <fullName evidence="4">Transglutaminase domain-containing protein</fullName>
    </submittedName>
</protein>
<dbReference type="Pfam" id="PF11992">
    <property type="entry name" value="TgpA_N"/>
    <property type="match status" value="1"/>
</dbReference>
<feature type="transmembrane region" description="Helical" evidence="2">
    <location>
        <begin position="150"/>
        <end position="166"/>
    </location>
</feature>
<gene>
    <name evidence="4" type="ORF">FH969_09035</name>
</gene>
<keyword evidence="2" id="KW-1133">Transmembrane helix</keyword>
<accession>A0A5C5BDH5</accession>
<evidence type="ECO:0000256" key="1">
    <source>
        <dbReference type="SAM" id="MobiDB-lite"/>
    </source>
</evidence>
<feature type="region of interest" description="Disordered" evidence="1">
    <location>
        <begin position="536"/>
        <end position="570"/>
    </location>
</feature>
<feature type="region of interest" description="Disordered" evidence="1">
    <location>
        <begin position="763"/>
        <end position="782"/>
    </location>
</feature>
<dbReference type="AlphaFoldDB" id="A0A5C5BDH5"/>
<dbReference type="InterPro" id="IPR002931">
    <property type="entry name" value="Transglutaminase-like"/>
</dbReference>
<dbReference type="Proteomes" id="UP000313849">
    <property type="component" value="Unassembled WGS sequence"/>
</dbReference>
<dbReference type="InterPro" id="IPR021878">
    <property type="entry name" value="TgpA_N"/>
</dbReference>
<feature type="transmembrane region" description="Helical" evidence="2">
    <location>
        <begin position="186"/>
        <end position="207"/>
    </location>
</feature>
<keyword evidence="2" id="KW-0812">Transmembrane</keyword>
<name>A0A5C5BDH5_9MICO</name>
<comment type="caution">
    <text evidence="4">The sequence shown here is derived from an EMBL/GenBank/DDBJ whole genome shotgun (WGS) entry which is preliminary data.</text>
</comment>
<organism evidence="4 5">
    <name type="scientific">Miniimonas arenae</name>
    <dbReference type="NCBI Taxonomy" id="676201"/>
    <lineage>
        <taxon>Bacteria</taxon>
        <taxon>Bacillati</taxon>
        <taxon>Actinomycetota</taxon>
        <taxon>Actinomycetes</taxon>
        <taxon>Micrococcales</taxon>
        <taxon>Beutenbergiaceae</taxon>
        <taxon>Miniimonas</taxon>
    </lineage>
</organism>
<feature type="transmembrane region" description="Helical" evidence="2">
    <location>
        <begin position="23"/>
        <end position="41"/>
    </location>
</feature>
<evidence type="ECO:0000313" key="4">
    <source>
        <dbReference type="EMBL" id="TNU73908.1"/>
    </source>
</evidence>
<dbReference type="PANTHER" id="PTHR42736:SF1">
    <property type="entry name" value="PROTEIN-GLUTAMINE GAMMA-GLUTAMYLTRANSFERASE"/>
    <property type="match status" value="1"/>
</dbReference>
<feature type="transmembrane region" description="Helical" evidence="2">
    <location>
        <begin position="48"/>
        <end position="70"/>
    </location>
</feature>
<sequence>MLGAITLLTSAAGFGALLQGGSWWPAAVLTVTAVTVVEEVCRARGLRVVVAVVAVVVAQVAALTLMLSFVSGVTTPAGAGALLAAAGEHIRTSVAPAPVVPALTALVAGALGLLAILVSHLAVRAPALVALPALGVVLVAATFAVGPLPWYALALPAASYLLLLAVGRPRSGAAARGGGTAGADRVAGTVAIGALTVAAALTVTGAATGVGTTGRLDRVAYEGPSLLTNLTGDLLRGSDAPLLRVTGQSAPGYVRTAALTVWTDGVGWSMGDVENDLQPEASPVGVQGDVQVDAETGDVIAFDGEQQPAAYDEEAQVESLGYTGTFLPVREGTVNVATDEPWSYDADLRAWHRAEATNPGAYTIRVDTRVPSEAELDADTVTAGGPLTEVGDLDRAVFRTAVDHTKDATSPYAKAVALQQWFTDPANGFRYSLTVPAGSTGDPLLDFLAERQGYCQQFASAMAVMLRSLDIPARVVVGFGAGTVQSDGSVVISSHDAHAWVEVLFDGAGWVAFDPTPAAAGQAPQTVDGAPVLPVPGSTAQAANPDDLEIPGGAQPVDPANPVGGSEATAGTDVDTAAEVAQAQEAARWRALGVALLALLGGAALVLGPAAARWWRRRTRLRRAARGGPGAVEDVWAELNDLAVDHGEPLDDTASVRGVAALLSRRARLDRDGRARMAALVRASERAWYGGAAEEAGAAGAAGAGGPPLVADAPTAGGADPRELVLAVGQVRQGLDRYEPIGLGARWLPRSLRTDVARRARIRRAEGDPTHAADPPARVVTR</sequence>